<reference evidence="1" key="1">
    <citation type="journal article" date="2015" name="Nature">
        <title>Complex archaea that bridge the gap between prokaryotes and eukaryotes.</title>
        <authorList>
            <person name="Spang A."/>
            <person name="Saw J.H."/>
            <person name="Jorgensen S.L."/>
            <person name="Zaremba-Niedzwiedzka K."/>
            <person name="Martijn J."/>
            <person name="Lind A.E."/>
            <person name="van Eijk R."/>
            <person name="Schleper C."/>
            <person name="Guy L."/>
            <person name="Ettema T.J."/>
        </authorList>
    </citation>
    <scope>NUCLEOTIDE SEQUENCE</scope>
</reference>
<evidence type="ECO:0000313" key="1">
    <source>
        <dbReference type="EMBL" id="KKN35069.1"/>
    </source>
</evidence>
<name>A0A0F9PXX0_9ZZZZ</name>
<accession>A0A0F9PXX0</accession>
<comment type="caution">
    <text evidence="1">The sequence shown here is derived from an EMBL/GenBank/DDBJ whole genome shotgun (WGS) entry which is preliminary data.</text>
</comment>
<dbReference type="EMBL" id="LAZR01002066">
    <property type="protein sequence ID" value="KKN35069.1"/>
    <property type="molecule type" value="Genomic_DNA"/>
</dbReference>
<sequence>MSESDSIKEKGQDVVLQKKKNLVDEFLEFISPYHVSTNPYELESASAD</sequence>
<feature type="non-terminal residue" evidence="1">
    <location>
        <position position="48"/>
    </location>
</feature>
<organism evidence="1">
    <name type="scientific">marine sediment metagenome</name>
    <dbReference type="NCBI Taxonomy" id="412755"/>
    <lineage>
        <taxon>unclassified sequences</taxon>
        <taxon>metagenomes</taxon>
        <taxon>ecological metagenomes</taxon>
    </lineage>
</organism>
<protein>
    <submittedName>
        <fullName evidence="1">Uncharacterized protein</fullName>
    </submittedName>
</protein>
<proteinExistence type="predicted"/>
<gene>
    <name evidence="1" type="ORF">LCGC14_0787500</name>
</gene>
<dbReference type="AlphaFoldDB" id="A0A0F9PXX0"/>